<dbReference type="AlphaFoldDB" id="W8CBJ4"/>
<feature type="compositionally biased region" description="Low complexity" evidence="1">
    <location>
        <begin position="73"/>
        <end position="85"/>
    </location>
</feature>
<dbReference type="OrthoDB" id="8068187at2759"/>
<name>W8CBJ4_CERCA</name>
<protein>
    <submittedName>
        <fullName evidence="2">Uncharacterized protein</fullName>
    </submittedName>
</protein>
<dbReference type="EMBL" id="GAMC01004741">
    <property type="protein sequence ID" value="JAC01815.1"/>
    <property type="molecule type" value="mRNA"/>
</dbReference>
<feature type="region of interest" description="Disordered" evidence="1">
    <location>
        <begin position="47"/>
        <end position="85"/>
    </location>
</feature>
<organism evidence="2">
    <name type="scientific">Ceratitis capitata</name>
    <name type="common">Mediterranean fruit fly</name>
    <name type="synonym">Tephritis capitata</name>
    <dbReference type="NCBI Taxonomy" id="7213"/>
    <lineage>
        <taxon>Eukaryota</taxon>
        <taxon>Metazoa</taxon>
        <taxon>Ecdysozoa</taxon>
        <taxon>Arthropoda</taxon>
        <taxon>Hexapoda</taxon>
        <taxon>Insecta</taxon>
        <taxon>Pterygota</taxon>
        <taxon>Neoptera</taxon>
        <taxon>Endopterygota</taxon>
        <taxon>Diptera</taxon>
        <taxon>Brachycera</taxon>
        <taxon>Muscomorpha</taxon>
        <taxon>Tephritoidea</taxon>
        <taxon>Tephritidae</taxon>
        <taxon>Ceratitis</taxon>
        <taxon>Ceratitis</taxon>
    </lineage>
</organism>
<proteinExistence type="evidence at transcript level"/>
<accession>W8CBJ4</accession>
<reference evidence="2" key="1">
    <citation type="submission" date="2013-07" db="EMBL/GenBank/DDBJ databases">
        <authorList>
            <person name="Geib S."/>
        </authorList>
    </citation>
    <scope>NUCLEOTIDE SEQUENCE</scope>
</reference>
<evidence type="ECO:0000256" key="1">
    <source>
        <dbReference type="SAM" id="MobiDB-lite"/>
    </source>
</evidence>
<sequence length="185" mass="20530">MIKSSSSLKNLWLFKSSHLNTRQLVDGFVSKRGKATAVHLAENLEEGATNGNGINGNNNSKAAKDNKGTALKDNTNSNLNANDNNNNAVTNLTEAKQQTFYNNSVWLEDRSKYGHTGKELQDKIAAEVSQRGIACCLLLQIHSCIYIKSIYNFLFVCTCTYLEFFKLKKSLPYSLPAIRAAQSIF</sequence>
<evidence type="ECO:0000313" key="2">
    <source>
        <dbReference type="EMBL" id="JAC01815.1"/>
    </source>
</evidence>
<reference evidence="2" key="2">
    <citation type="journal article" date="2014" name="BMC Genomics">
        <title>A genomic perspective to assessing quality of mass-reared SIT flies used in Mediterranean fruit fly (Ceratitis capitata) eradication in California.</title>
        <authorList>
            <person name="Calla B."/>
            <person name="Hall B."/>
            <person name="Hou S."/>
            <person name="Geib S.M."/>
        </authorList>
    </citation>
    <scope>NUCLEOTIDE SEQUENCE</scope>
</reference>